<keyword evidence="6" id="KW-1133">Transmembrane helix</keyword>
<evidence type="ECO:0000256" key="3">
    <source>
        <dbReference type="ARBA" id="ARBA00022448"/>
    </source>
</evidence>
<dbReference type="EMBL" id="JAGGNH010000006">
    <property type="protein sequence ID" value="KAJ0969980.1"/>
    <property type="molecule type" value="Genomic_DNA"/>
</dbReference>
<proteinExistence type="inferred from homology"/>
<feature type="region of interest" description="Disordered" evidence="10">
    <location>
        <begin position="1"/>
        <end position="56"/>
    </location>
</feature>
<evidence type="ECO:0000256" key="6">
    <source>
        <dbReference type="ARBA" id="ARBA00022989"/>
    </source>
</evidence>
<accession>A0A9D5CBZ0</accession>
<dbReference type="Pfam" id="PF00153">
    <property type="entry name" value="Mito_carr"/>
    <property type="match status" value="2"/>
</dbReference>
<keyword evidence="5" id="KW-0677">Repeat</keyword>
<keyword evidence="12" id="KW-1185">Reference proteome</keyword>
<evidence type="ECO:0000256" key="10">
    <source>
        <dbReference type="SAM" id="MobiDB-lite"/>
    </source>
</evidence>
<dbReference type="PANTHER" id="PTHR45667">
    <property type="entry name" value="S-ADENOSYLMETHIONINE MITOCHONDRIAL CARRIER PROTEIN"/>
    <property type="match status" value="1"/>
</dbReference>
<dbReference type="PROSITE" id="PS50920">
    <property type="entry name" value="SOLCAR"/>
    <property type="match status" value="1"/>
</dbReference>
<feature type="repeat" description="Solcar" evidence="8">
    <location>
        <begin position="96"/>
        <end position="182"/>
    </location>
</feature>
<comment type="caution">
    <text evidence="11">The sequence shown here is derived from an EMBL/GenBank/DDBJ whole genome shotgun (WGS) entry which is preliminary data.</text>
</comment>
<keyword evidence="3 9" id="KW-0813">Transport</keyword>
<keyword evidence="4 8" id="KW-0812">Transmembrane</keyword>
<evidence type="ECO:0000256" key="7">
    <source>
        <dbReference type="ARBA" id="ARBA00023136"/>
    </source>
</evidence>
<feature type="compositionally biased region" description="Basic residues" evidence="10">
    <location>
        <begin position="31"/>
        <end position="40"/>
    </location>
</feature>
<dbReference type="SUPFAM" id="SSF103506">
    <property type="entry name" value="Mitochondrial carrier"/>
    <property type="match status" value="1"/>
</dbReference>
<name>A0A9D5CBZ0_9LILI</name>
<evidence type="ECO:0000313" key="12">
    <source>
        <dbReference type="Proteomes" id="UP001085076"/>
    </source>
</evidence>
<evidence type="ECO:0000313" key="11">
    <source>
        <dbReference type="EMBL" id="KAJ0969980.1"/>
    </source>
</evidence>
<dbReference type="Proteomes" id="UP001085076">
    <property type="component" value="Miscellaneous, Linkage group lg06"/>
</dbReference>
<keyword evidence="7 8" id="KW-0472">Membrane</keyword>
<feature type="compositionally biased region" description="Polar residues" evidence="10">
    <location>
        <begin position="9"/>
        <end position="29"/>
    </location>
</feature>
<comment type="similarity">
    <text evidence="2 9">Belongs to the mitochondrial carrier (TC 2.A.29) family.</text>
</comment>
<evidence type="ECO:0000256" key="1">
    <source>
        <dbReference type="ARBA" id="ARBA00004141"/>
    </source>
</evidence>
<reference evidence="11" key="2">
    <citation type="journal article" date="2022" name="Hortic Res">
        <title>The genome of Dioscorea zingiberensis sheds light on the biosynthesis, origin and evolution of the medicinally important diosgenin saponins.</title>
        <authorList>
            <person name="Li Y."/>
            <person name="Tan C."/>
            <person name="Li Z."/>
            <person name="Guo J."/>
            <person name="Li S."/>
            <person name="Chen X."/>
            <person name="Wang C."/>
            <person name="Dai X."/>
            <person name="Yang H."/>
            <person name="Song W."/>
            <person name="Hou L."/>
            <person name="Xu J."/>
            <person name="Tong Z."/>
            <person name="Xu A."/>
            <person name="Yuan X."/>
            <person name="Wang W."/>
            <person name="Yang Q."/>
            <person name="Chen L."/>
            <person name="Sun Z."/>
            <person name="Wang K."/>
            <person name="Pan B."/>
            <person name="Chen J."/>
            <person name="Bao Y."/>
            <person name="Liu F."/>
            <person name="Qi X."/>
            <person name="Gang D.R."/>
            <person name="Wen J."/>
            <person name="Li J."/>
        </authorList>
    </citation>
    <scope>NUCLEOTIDE SEQUENCE</scope>
    <source>
        <strain evidence="11">Dzin_1.0</strain>
    </source>
</reference>
<evidence type="ECO:0000256" key="4">
    <source>
        <dbReference type="ARBA" id="ARBA00022692"/>
    </source>
</evidence>
<organism evidence="11 12">
    <name type="scientific">Dioscorea zingiberensis</name>
    <dbReference type="NCBI Taxonomy" id="325984"/>
    <lineage>
        <taxon>Eukaryota</taxon>
        <taxon>Viridiplantae</taxon>
        <taxon>Streptophyta</taxon>
        <taxon>Embryophyta</taxon>
        <taxon>Tracheophyta</taxon>
        <taxon>Spermatophyta</taxon>
        <taxon>Magnoliopsida</taxon>
        <taxon>Liliopsida</taxon>
        <taxon>Dioscoreales</taxon>
        <taxon>Dioscoreaceae</taxon>
        <taxon>Dioscorea</taxon>
    </lineage>
</organism>
<dbReference type="AlphaFoldDB" id="A0A9D5CBZ0"/>
<evidence type="ECO:0000256" key="9">
    <source>
        <dbReference type="RuleBase" id="RU000488"/>
    </source>
</evidence>
<sequence length="464" mass="50381">MAASKDQADNLSSSGAPSQSGQLDPSSFPTHLRHPVGRRPRTADFPLEQPATNNSIAEHQRVYMKKNQNPGDFWEMSELQQGWKSNAMVGSLLRDNTFAGHVVAATGSVAVASSLTYPLDTFKTLLQVGAGSGQKLSFSQVVDRVRSVSGFSGLYSGIGWSMLGMMSGMGARFGIYEILTAFYKDGREDKYVYVSEALLAGIAAGATEAVVCTPFELLKHRRQVSSTSHSRSMGSTKNLIELAPVASKLLPSYNPDLKAWNQTLGVLSTLPEKHSNMAVALKQYPWMLTGSGRPPLASEVKRTADIISLEGWKALWRGLRPGIIRDCVFSGVFFSTWQFFHIGMLNWKALDINPPPRSIDGIGPVSPLAASLAAGVSGSIAAAASHTLDTAKCRSQCIVIPKYIAMERKLLKWKATGIWIERVTGTSPADRSILFRGIWLRMARSGLASFAVVGSYFFAVDHIF</sequence>
<dbReference type="InterPro" id="IPR018108">
    <property type="entry name" value="MCP_transmembrane"/>
</dbReference>
<evidence type="ECO:0000256" key="8">
    <source>
        <dbReference type="PROSITE-ProRule" id="PRU00282"/>
    </source>
</evidence>
<comment type="subcellular location">
    <subcellularLocation>
        <location evidence="1">Membrane</location>
        <topology evidence="1">Multi-pass membrane protein</topology>
    </subcellularLocation>
</comment>
<evidence type="ECO:0000256" key="2">
    <source>
        <dbReference type="ARBA" id="ARBA00006375"/>
    </source>
</evidence>
<gene>
    <name evidence="11" type="ORF">J5N97_022857</name>
</gene>
<protein>
    <submittedName>
        <fullName evidence="11">Uncharacterized protein</fullName>
    </submittedName>
</protein>
<evidence type="ECO:0000256" key="5">
    <source>
        <dbReference type="ARBA" id="ARBA00022737"/>
    </source>
</evidence>
<dbReference type="InterPro" id="IPR023395">
    <property type="entry name" value="MCP_dom_sf"/>
</dbReference>
<dbReference type="Gene3D" id="1.50.40.10">
    <property type="entry name" value="Mitochondrial carrier domain"/>
    <property type="match status" value="2"/>
</dbReference>
<reference evidence="11" key="1">
    <citation type="submission" date="2021-03" db="EMBL/GenBank/DDBJ databases">
        <authorList>
            <person name="Li Z."/>
            <person name="Yang C."/>
        </authorList>
    </citation>
    <scope>NUCLEOTIDE SEQUENCE</scope>
    <source>
        <strain evidence="11">Dzin_1.0</strain>
        <tissue evidence="11">Leaf</tissue>
    </source>
</reference>
<dbReference type="GO" id="GO:0016020">
    <property type="term" value="C:membrane"/>
    <property type="evidence" value="ECO:0007669"/>
    <property type="project" value="UniProtKB-SubCell"/>
</dbReference>
<dbReference type="OrthoDB" id="44467at2759"/>